<feature type="transmembrane region" description="Helical" evidence="1">
    <location>
        <begin position="70"/>
        <end position="90"/>
    </location>
</feature>
<dbReference type="Proteomes" id="UP000810252">
    <property type="component" value="Unassembled WGS sequence"/>
</dbReference>
<feature type="non-terminal residue" evidence="3">
    <location>
        <position position="1"/>
    </location>
</feature>
<evidence type="ECO:0000313" key="3">
    <source>
        <dbReference type="EMBL" id="MBO8447647.1"/>
    </source>
</evidence>
<feature type="domain" description="VanZ-like" evidence="2">
    <location>
        <begin position="10"/>
        <end position="87"/>
    </location>
</feature>
<name>A0A9D9HF97_9BACT</name>
<evidence type="ECO:0000259" key="2">
    <source>
        <dbReference type="Pfam" id="PF04892"/>
    </source>
</evidence>
<feature type="transmembrane region" description="Helical" evidence="1">
    <location>
        <begin position="12"/>
        <end position="28"/>
    </location>
</feature>
<dbReference type="AlphaFoldDB" id="A0A9D9HF97"/>
<dbReference type="PANTHER" id="PTHR28008">
    <property type="entry name" value="DOMAIN PROTEIN, PUTATIVE (AFU_ORTHOLOGUE AFUA_3G10980)-RELATED"/>
    <property type="match status" value="1"/>
</dbReference>
<keyword evidence="1" id="KW-0812">Transmembrane</keyword>
<accession>A0A9D9HF97</accession>
<dbReference type="Pfam" id="PF04892">
    <property type="entry name" value="VanZ"/>
    <property type="match status" value="1"/>
</dbReference>
<organism evidence="3 4">
    <name type="scientific">Candidatus Cryptobacteroides merdigallinarum</name>
    <dbReference type="NCBI Taxonomy" id="2840770"/>
    <lineage>
        <taxon>Bacteria</taxon>
        <taxon>Pseudomonadati</taxon>
        <taxon>Bacteroidota</taxon>
        <taxon>Bacteroidia</taxon>
        <taxon>Bacteroidales</taxon>
        <taxon>Candidatus Cryptobacteroides</taxon>
    </lineage>
</organism>
<dbReference type="PANTHER" id="PTHR28008:SF1">
    <property type="entry name" value="DOMAIN PROTEIN, PUTATIVE (AFU_ORTHOLOGUE AFUA_3G10980)-RELATED"/>
    <property type="match status" value="1"/>
</dbReference>
<comment type="caution">
    <text evidence="3">The sequence shown here is derived from an EMBL/GenBank/DDBJ whole genome shotgun (WGS) entry which is preliminary data.</text>
</comment>
<reference evidence="3" key="1">
    <citation type="submission" date="2020-10" db="EMBL/GenBank/DDBJ databases">
        <authorList>
            <person name="Gilroy R."/>
        </authorList>
    </citation>
    <scope>NUCLEOTIDE SEQUENCE</scope>
    <source>
        <strain evidence="3">20514</strain>
    </source>
</reference>
<dbReference type="NCBIfam" id="NF037970">
    <property type="entry name" value="vanZ_1"/>
    <property type="match status" value="1"/>
</dbReference>
<reference evidence="3" key="2">
    <citation type="journal article" date="2021" name="PeerJ">
        <title>Extensive microbial diversity within the chicken gut microbiome revealed by metagenomics and culture.</title>
        <authorList>
            <person name="Gilroy R."/>
            <person name="Ravi A."/>
            <person name="Getino M."/>
            <person name="Pursley I."/>
            <person name="Horton D.L."/>
            <person name="Alikhan N.F."/>
            <person name="Baker D."/>
            <person name="Gharbi K."/>
            <person name="Hall N."/>
            <person name="Watson M."/>
            <person name="Adriaenssens E.M."/>
            <person name="Foster-Nyarko E."/>
            <person name="Jarju S."/>
            <person name="Secka A."/>
            <person name="Antonio M."/>
            <person name="Oren A."/>
            <person name="Chaudhuri R.R."/>
            <person name="La Ragione R."/>
            <person name="Hildebrand F."/>
            <person name="Pallen M.J."/>
        </authorList>
    </citation>
    <scope>NUCLEOTIDE SEQUENCE</scope>
    <source>
        <strain evidence="3">20514</strain>
    </source>
</reference>
<evidence type="ECO:0000256" key="1">
    <source>
        <dbReference type="SAM" id="Phobius"/>
    </source>
</evidence>
<feature type="transmembrane region" description="Helical" evidence="1">
    <location>
        <begin position="35"/>
        <end position="58"/>
    </location>
</feature>
<proteinExistence type="predicted"/>
<keyword evidence="1" id="KW-1133">Transmembrane helix</keyword>
<dbReference type="InterPro" id="IPR006976">
    <property type="entry name" value="VanZ-like"/>
</dbReference>
<gene>
    <name evidence="3" type="primary">vanZ</name>
    <name evidence="3" type="ORF">IAC29_00055</name>
</gene>
<keyword evidence="1" id="KW-0472">Membrane</keyword>
<evidence type="ECO:0000313" key="4">
    <source>
        <dbReference type="Proteomes" id="UP000810252"/>
    </source>
</evidence>
<protein>
    <submittedName>
        <fullName evidence="3">VanZ family protein</fullName>
    </submittedName>
</protein>
<dbReference type="EMBL" id="JADIMQ010000001">
    <property type="protein sequence ID" value="MBO8447647.1"/>
    <property type="molecule type" value="Genomic_DNA"/>
</dbReference>
<sequence length="99" mass="10968">FGAVSDKVVHFLLFFPFPILSYCAFPGMRDTGTRLTRFCIAVFVIGVAVGVATEVVQGWTGYRSRDSLDLVADCCGLAASVICLQVFEMIKRKRRKAEK</sequence>